<dbReference type="PaxDb" id="3880-AES83777"/>
<dbReference type="Proteomes" id="UP000002051">
    <property type="component" value="Chromosome 6"/>
</dbReference>
<name>A0A072UAB0_MEDTR</name>
<sequence length="106" mass="11771">MCVVNTSTPDNITSDGVKNVLVKNYTKGTIQIYKRETLVSFEDEEGKSLVSSAEPGNKMEVVVVFENGFVVKNTTVYLKSFSSLQPCLANFLVLNDIGYRKAKKKL</sequence>
<reference evidence="1 3" key="1">
    <citation type="journal article" date="2011" name="Nature">
        <title>The Medicago genome provides insight into the evolution of rhizobial symbioses.</title>
        <authorList>
            <person name="Young N.D."/>
            <person name="Debelle F."/>
            <person name="Oldroyd G.E."/>
            <person name="Geurts R."/>
            <person name="Cannon S.B."/>
            <person name="Udvardi M.K."/>
            <person name="Benedito V.A."/>
            <person name="Mayer K.F."/>
            <person name="Gouzy J."/>
            <person name="Schoof H."/>
            <person name="Van de Peer Y."/>
            <person name="Proost S."/>
            <person name="Cook D.R."/>
            <person name="Meyers B.C."/>
            <person name="Spannagl M."/>
            <person name="Cheung F."/>
            <person name="De Mita S."/>
            <person name="Krishnakumar V."/>
            <person name="Gundlach H."/>
            <person name="Zhou S."/>
            <person name="Mudge J."/>
            <person name="Bharti A.K."/>
            <person name="Murray J.D."/>
            <person name="Naoumkina M.A."/>
            <person name="Rosen B."/>
            <person name="Silverstein K.A."/>
            <person name="Tang H."/>
            <person name="Rombauts S."/>
            <person name="Zhao P.X."/>
            <person name="Zhou P."/>
            <person name="Barbe V."/>
            <person name="Bardou P."/>
            <person name="Bechner M."/>
            <person name="Bellec A."/>
            <person name="Berger A."/>
            <person name="Berges H."/>
            <person name="Bidwell S."/>
            <person name="Bisseling T."/>
            <person name="Choisne N."/>
            <person name="Couloux A."/>
            <person name="Denny R."/>
            <person name="Deshpande S."/>
            <person name="Dai X."/>
            <person name="Doyle J.J."/>
            <person name="Dudez A.M."/>
            <person name="Farmer A.D."/>
            <person name="Fouteau S."/>
            <person name="Franken C."/>
            <person name="Gibelin C."/>
            <person name="Gish J."/>
            <person name="Goldstein S."/>
            <person name="Gonzalez A.J."/>
            <person name="Green P.J."/>
            <person name="Hallab A."/>
            <person name="Hartog M."/>
            <person name="Hua A."/>
            <person name="Humphray S.J."/>
            <person name="Jeong D.H."/>
            <person name="Jing Y."/>
            <person name="Jocker A."/>
            <person name="Kenton S.M."/>
            <person name="Kim D.J."/>
            <person name="Klee K."/>
            <person name="Lai H."/>
            <person name="Lang C."/>
            <person name="Lin S."/>
            <person name="Macmil S.L."/>
            <person name="Magdelenat G."/>
            <person name="Matthews L."/>
            <person name="McCorrison J."/>
            <person name="Monaghan E.L."/>
            <person name="Mun J.H."/>
            <person name="Najar F.Z."/>
            <person name="Nicholson C."/>
            <person name="Noirot C."/>
            <person name="O'Bleness M."/>
            <person name="Paule C.R."/>
            <person name="Poulain J."/>
            <person name="Prion F."/>
            <person name="Qin B."/>
            <person name="Qu C."/>
            <person name="Retzel E.F."/>
            <person name="Riddle C."/>
            <person name="Sallet E."/>
            <person name="Samain S."/>
            <person name="Samson N."/>
            <person name="Sanders I."/>
            <person name="Saurat O."/>
            <person name="Scarpelli C."/>
            <person name="Schiex T."/>
            <person name="Segurens B."/>
            <person name="Severin A.J."/>
            <person name="Sherrier D.J."/>
            <person name="Shi R."/>
            <person name="Sims S."/>
            <person name="Singer S.R."/>
            <person name="Sinharoy S."/>
            <person name="Sterck L."/>
            <person name="Viollet A."/>
            <person name="Wang B.B."/>
            <person name="Wang K."/>
            <person name="Wang M."/>
            <person name="Wang X."/>
            <person name="Warfsmann J."/>
            <person name="Weissenbach J."/>
            <person name="White D.D."/>
            <person name="White J.D."/>
            <person name="Wiley G.B."/>
            <person name="Wincker P."/>
            <person name="Xing Y."/>
            <person name="Yang L."/>
            <person name="Yao Z."/>
            <person name="Ying F."/>
            <person name="Zhai J."/>
            <person name="Zhou L."/>
            <person name="Zuber A."/>
            <person name="Denarie J."/>
            <person name="Dixon R.A."/>
            <person name="May G.D."/>
            <person name="Schwartz D.C."/>
            <person name="Rogers J."/>
            <person name="Quetier F."/>
            <person name="Town C.D."/>
            <person name="Roe B.A."/>
        </authorList>
    </citation>
    <scope>NUCLEOTIDE SEQUENCE [LARGE SCALE GENOMIC DNA]</scope>
    <source>
        <strain evidence="1">A17</strain>
        <strain evidence="2 3">cv. Jemalong A17</strain>
    </source>
</reference>
<keyword evidence="3" id="KW-1185">Reference proteome</keyword>
<organism evidence="1 3">
    <name type="scientific">Medicago truncatula</name>
    <name type="common">Barrel medic</name>
    <name type="synonym">Medicago tribuloides</name>
    <dbReference type="NCBI Taxonomy" id="3880"/>
    <lineage>
        <taxon>Eukaryota</taxon>
        <taxon>Viridiplantae</taxon>
        <taxon>Streptophyta</taxon>
        <taxon>Embryophyta</taxon>
        <taxon>Tracheophyta</taxon>
        <taxon>Spermatophyta</taxon>
        <taxon>Magnoliopsida</taxon>
        <taxon>eudicotyledons</taxon>
        <taxon>Gunneridae</taxon>
        <taxon>Pentapetalae</taxon>
        <taxon>rosids</taxon>
        <taxon>fabids</taxon>
        <taxon>Fabales</taxon>
        <taxon>Fabaceae</taxon>
        <taxon>Papilionoideae</taxon>
        <taxon>50 kb inversion clade</taxon>
        <taxon>NPAAA clade</taxon>
        <taxon>Hologalegina</taxon>
        <taxon>IRL clade</taxon>
        <taxon>Trifolieae</taxon>
        <taxon>Medicago</taxon>
    </lineage>
</organism>
<evidence type="ECO:0000313" key="1">
    <source>
        <dbReference type="EMBL" id="KEH26582.1"/>
    </source>
</evidence>
<dbReference type="HOGENOM" id="CLU_2227152_0_0_1"/>
<accession>A0A072UAB0</accession>
<gene>
    <name evidence="1" type="ordered locus">MTR_6g465280</name>
</gene>
<dbReference type="AlphaFoldDB" id="A0A072UAB0"/>
<reference evidence="1 3" key="2">
    <citation type="journal article" date="2014" name="BMC Genomics">
        <title>An improved genome release (version Mt4.0) for the model legume Medicago truncatula.</title>
        <authorList>
            <person name="Tang H."/>
            <person name="Krishnakumar V."/>
            <person name="Bidwell S."/>
            <person name="Rosen B."/>
            <person name="Chan A."/>
            <person name="Zhou S."/>
            <person name="Gentzbittel L."/>
            <person name="Childs K.L."/>
            <person name="Yandell M."/>
            <person name="Gundlach H."/>
            <person name="Mayer K.F."/>
            <person name="Schwartz D.C."/>
            <person name="Town C.D."/>
        </authorList>
    </citation>
    <scope>GENOME REANNOTATION</scope>
    <source>
        <strain evidence="1">A17</strain>
        <strain evidence="2 3">cv. Jemalong A17</strain>
    </source>
</reference>
<dbReference type="EMBL" id="CM001222">
    <property type="protein sequence ID" value="KEH26582.1"/>
    <property type="molecule type" value="Genomic_DNA"/>
</dbReference>
<reference evidence="2" key="3">
    <citation type="submission" date="2015-04" db="UniProtKB">
        <authorList>
            <consortium name="EnsemblPlants"/>
        </authorList>
    </citation>
    <scope>IDENTIFICATION</scope>
    <source>
        <strain evidence="2">cv. Jemalong A17</strain>
    </source>
</reference>
<evidence type="ECO:0000313" key="3">
    <source>
        <dbReference type="Proteomes" id="UP000002051"/>
    </source>
</evidence>
<dbReference type="EnsemblPlants" id="KEH26582">
    <property type="protein sequence ID" value="KEH26582"/>
    <property type="gene ID" value="MTR_6g465280"/>
</dbReference>
<evidence type="ECO:0000313" key="2">
    <source>
        <dbReference type="EnsemblPlants" id="KEH26582"/>
    </source>
</evidence>
<protein>
    <submittedName>
        <fullName evidence="1 2">Uncharacterized protein</fullName>
    </submittedName>
</protein>
<proteinExistence type="predicted"/>